<dbReference type="Proteomes" id="UP001055091">
    <property type="component" value="Unassembled WGS sequence"/>
</dbReference>
<evidence type="ECO:0000256" key="1">
    <source>
        <dbReference type="SAM" id="MobiDB-lite"/>
    </source>
</evidence>
<dbReference type="RefSeq" id="WP_244052634.1">
    <property type="nucleotide sequence ID" value="NZ_BQNJ01000001.1"/>
</dbReference>
<dbReference type="Gene3D" id="2.40.50.140">
    <property type="entry name" value="Nucleic acid-binding proteins"/>
    <property type="match status" value="1"/>
</dbReference>
<dbReference type="InterPro" id="IPR003029">
    <property type="entry name" value="S1_domain"/>
</dbReference>
<gene>
    <name evidence="3" type="ORF">CE91St55_23170</name>
</gene>
<dbReference type="InterPro" id="IPR012340">
    <property type="entry name" value="NA-bd_OB-fold"/>
</dbReference>
<accession>A0AA37JKA7</accession>
<dbReference type="SUPFAM" id="SSF50249">
    <property type="entry name" value="Nucleic acid-binding proteins"/>
    <property type="match status" value="1"/>
</dbReference>
<dbReference type="Pfam" id="PF00575">
    <property type="entry name" value="S1"/>
    <property type="match status" value="1"/>
</dbReference>
<organism evidence="3 4">
    <name type="scientific">Hungatella hathewayi</name>
    <dbReference type="NCBI Taxonomy" id="154046"/>
    <lineage>
        <taxon>Bacteria</taxon>
        <taxon>Bacillati</taxon>
        <taxon>Bacillota</taxon>
        <taxon>Clostridia</taxon>
        <taxon>Lachnospirales</taxon>
        <taxon>Lachnospiraceae</taxon>
        <taxon>Hungatella</taxon>
    </lineage>
</organism>
<comment type="caution">
    <text evidence="3">The sequence shown here is derived from an EMBL/GenBank/DDBJ whole genome shotgun (WGS) entry which is preliminary data.</text>
</comment>
<dbReference type="AlphaFoldDB" id="A0AA37JKA7"/>
<evidence type="ECO:0000313" key="3">
    <source>
        <dbReference type="EMBL" id="GKH00336.1"/>
    </source>
</evidence>
<dbReference type="GO" id="GO:0003676">
    <property type="term" value="F:nucleic acid binding"/>
    <property type="evidence" value="ECO:0007669"/>
    <property type="project" value="InterPro"/>
</dbReference>
<feature type="domain" description="S1 motif" evidence="2">
    <location>
        <begin position="377"/>
        <end position="444"/>
    </location>
</feature>
<dbReference type="SMART" id="SM00316">
    <property type="entry name" value="S1"/>
    <property type="match status" value="2"/>
</dbReference>
<feature type="compositionally biased region" description="Acidic residues" evidence="1">
    <location>
        <begin position="79"/>
        <end position="93"/>
    </location>
</feature>
<reference evidence="3" key="1">
    <citation type="submission" date="2022-01" db="EMBL/GenBank/DDBJ databases">
        <title>Novel bile acid biosynthetic pathways are enriched in the microbiome of centenarians.</title>
        <authorList>
            <person name="Sato Y."/>
            <person name="Atarashi K."/>
            <person name="Plichta R.D."/>
            <person name="Arai Y."/>
            <person name="Sasajima S."/>
            <person name="Kearney M.S."/>
            <person name="Suda W."/>
            <person name="Takeshita K."/>
            <person name="Sasaki T."/>
            <person name="Okamoto S."/>
            <person name="Skelly N.A."/>
            <person name="Okamura Y."/>
            <person name="Vlamakis H."/>
            <person name="Li Y."/>
            <person name="Tanoue T."/>
            <person name="Takei H."/>
            <person name="Nittono H."/>
            <person name="Narushima S."/>
            <person name="Irie J."/>
            <person name="Itoh H."/>
            <person name="Moriya K."/>
            <person name="Sugiura Y."/>
            <person name="Suematsu M."/>
            <person name="Moritoki N."/>
            <person name="Shibata S."/>
            <person name="Littman R.D."/>
            <person name="Fischbach A.M."/>
            <person name="Uwamino Y."/>
            <person name="Inoue T."/>
            <person name="Honda A."/>
            <person name="Hattori M."/>
            <person name="Murai T."/>
            <person name="Xavier J.R."/>
            <person name="Hirose N."/>
            <person name="Honda K."/>
        </authorList>
    </citation>
    <scope>NUCLEOTIDE SEQUENCE</scope>
    <source>
        <strain evidence="3">CE91-St55</strain>
    </source>
</reference>
<proteinExistence type="predicted"/>
<feature type="compositionally biased region" description="Basic residues" evidence="1">
    <location>
        <begin position="148"/>
        <end position="158"/>
    </location>
</feature>
<feature type="compositionally biased region" description="Basic and acidic residues" evidence="1">
    <location>
        <begin position="159"/>
        <end position="169"/>
    </location>
</feature>
<feature type="compositionally biased region" description="Low complexity" evidence="1">
    <location>
        <begin position="204"/>
        <end position="226"/>
    </location>
</feature>
<evidence type="ECO:0000259" key="2">
    <source>
        <dbReference type="PROSITE" id="PS50126"/>
    </source>
</evidence>
<dbReference type="EMBL" id="BQNJ01000001">
    <property type="protein sequence ID" value="GKH00336.1"/>
    <property type="molecule type" value="Genomic_DNA"/>
</dbReference>
<feature type="compositionally biased region" description="Low complexity" evidence="1">
    <location>
        <begin position="34"/>
        <end position="52"/>
    </location>
</feature>
<sequence length="533" mass="57864">MATKKKVLLEQETPVPENTAPADGAISFDGTPVDAAAPPDSDDLNALLASMDQPNDSTATEQPDGDATLEGSAPPLEFMETEASDEAAPEDGGEASGAPSDLDEPAGSAPGEAGDGEEETPSNLSAEGADGTPAETISETAVEPAPPKPKRAPRRKKAAPVEDPAHGENEDSAEALAAEERAVDSSVPVENTAPPDEGETPISEDATPQEETPAEAASAPAPRQAAVTHRSDASILTIRSREEVETQEDREDVIWHEIHNAYRTRRILTGQLGGIEQLDNRKTVAVVDYKSFRIIIPIKEMMINLGRSPSGQEYADLMLRQNKILGNMLGADIDFVVRGIDSKTRSVVASRREAMMRKRQTFYFDLDAEGKYRIYEGRIVQARVIAVAEKVIRVEVFGVETSILARDLAWDWIGDAHERFSVGDEVLVRILNVRRNSLEDLGIRADIKSTSENTDRDNLQKCRIQGKYAGKVTDVHKGVVYVRLANGVNAVAHSCYDYRMPGKKDDVSFAVTHLDVERGIALGIITRIIRQNL</sequence>
<evidence type="ECO:0000313" key="4">
    <source>
        <dbReference type="Proteomes" id="UP001055091"/>
    </source>
</evidence>
<name>A0AA37JKA7_9FIRM</name>
<protein>
    <recommendedName>
        <fullName evidence="2">S1 motif domain-containing protein</fullName>
    </recommendedName>
</protein>
<dbReference type="PROSITE" id="PS50126">
    <property type="entry name" value="S1"/>
    <property type="match status" value="1"/>
</dbReference>
<feature type="region of interest" description="Disordered" evidence="1">
    <location>
        <begin position="1"/>
        <end position="233"/>
    </location>
</feature>